<evidence type="ECO:0000313" key="3">
    <source>
        <dbReference type="Proteomes" id="UP000030856"/>
    </source>
</evidence>
<dbReference type="EMBL" id="MPNX01000003">
    <property type="protein sequence ID" value="OOY35791.1"/>
    <property type="molecule type" value="Genomic_DNA"/>
</dbReference>
<evidence type="ECO:0000313" key="2">
    <source>
        <dbReference type="EMBL" id="OOY35791.1"/>
    </source>
</evidence>
<keyword evidence="3" id="KW-1185">Reference proteome</keyword>
<name>A0A0B0HCG5_SOVGS</name>
<comment type="caution">
    <text evidence="1">The sequence shown here is derived from an EMBL/GenBank/DDBJ whole genome shotgun (WGS) entry which is preliminary data.</text>
</comment>
<evidence type="ECO:0000313" key="1">
    <source>
        <dbReference type="EMBL" id="KHF25584.1"/>
    </source>
</evidence>
<dbReference type="eggNOG" id="COG0526">
    <property type="taxonomic scope" value="Bacteria"/>
</dbReference>
<protein>
    <recommendedName>
        <fullName evidence="5">Alpha/beta hydrolase</fullName>
    </recommendedName>
</protein>
<dbReference type="Proteomes" id="UP000190962">
    <property type="component" value="Unassembled WGS sequence"/>
</dbReference>
<accession>A0A0B0HCG5</accession>
<proteinExistence type="predicted"/>
<dbReference type="InterPro" id="IPR029058">
    <property type="entry name" value="AB_hydrolase_fold"/>
</dbReference>
<evidence type="ECO:0000313" key="4">
    <source>
        <dbReference type="Proteomes" id="UP000190962"/>
    </source>
</evidence>
<dbReference type="SUPFAM" id="SSF53474">
    <property type="entry name" value="alpha/beta-Hydrolases"/>
    <property type="match status" value="1"/>
</dbReference>
<dbReference type="STRING" id="2340.JV46_12320"/>
<dbReference type="EMBL" id="JRAA01000001">
    <property type="protein sequence ID" value="KHF25584.1"/>
    <property type="molecule type" value="Genomic_DNA"/>
</dbReference>
<evidence type="ECO:0008006" key="5">
    <source>
        <dbReference type="Google" id="ProtNLM"/>
    </source>
</evidence>
<organism evidence="1 3">
    <name type="scientific">Solemya velum gill symbiont</name>
    <dbReference type="NCBI Taxonomy" id="2340"/>
    <lineage>
        <taxon>Bacteria</taxon>
        <taxon>Pseudomonadati</taxon>
        <taxon>Pseudomonadota</taxon>
        <taxon>Gammaproteobacteria</taxon>
        <taxon>sulfur-oxidizing symbionts</taxon>
    </lineage>
</organism>
<reference evidence="2 4" key="2">
    <citation type="submission" date="2016-11" db="EMBL/GenBank/DDBJ databases">
        <title>Mixed transmission modes and dynamic genome evolution in an obligate animal-bacterial symbiosis.</title>
        <authorList>
            <person name="Russell S.L."/>
            <person name="Corbett-Detig R.B."/>
            <person name="Cavanaugh C.M."/>
        </authorList>
    </citation>
    <scope>NUCLEOTIDE SEQUENCE [LARGE SCALE GENOMIC DNA]</scope>
    <source>
        <strain evidence="2">MA-KB16</strain>
    </source>
</reference>
<gene>
    <name evidence="2" type="ORF">BOV88_03920</name>
    <name evidence="1" type="ORF">JV46_12320</name>
</gene>
<dbReference type="Proteomes" id="UP000030856">
    <property type="component" value="Unassembled WGS sequence"/>
</dbReference>
<sequence>MRYLLKNLVTLLLAVLLVAPLSAELESELREIEMPDGTDIEIRIFPADGDRLLLGFACDAGAGLHEEETAKALSEDGVEVWMPDMLTGYMLPKLKSSVESIATEDVIALLDMAVAESDKKIYLIASGPDTDLLLRGVALWEELHPDDDRLKGAILLFPRLNEGKPQPGMPPVYKESVGKTKLDLMLFEGGRTPNRWGIKHLSESLSAGGSTVHSKVIPSVRGYFFKREDANLPEETVTFQLAGLIKAGLFYLREPEQ</sequence>
<reference evidence="1 3" key="1">
    <citation type="journal article" date="2014" name="BMC Genomics">
        <title>The genome of the intracellular bacterium of the coastal bivalve, Solemya velum: a blueprint for thriving in and out of symbiosis.</title>
        <authorList>
            <person name="Dmytrenko O."/>
            <person name="Russell S.L."/>
            <person name="Loo W.T."/>
            <person name="Fontanez K.M."/>
            <person name="Liao L."/>
            <person name="Roeselers G."/>
            <person name="Sharma R."/>
            <person name="Stewart F.J."/>
            <person name="Newton I.L."/>
            <person name="Woyke T."/>
            <person name="Wu D."/>
            <person name="Lang J.M."/>
            <person name="Eisen J.A."/>
            <person name="Cavanaugh C.M."/>
        </authorList>
    </citation>
    <scope>NUCLEOTIDE SEQUENCE [LARGE SCALE GENOMIC DNA]</scope>
    <source>
        <strain evidence="1 3">WH</strain>
    </source>
</reference>
<dbReference type="AlphaFoldDB" id="A0A0B0HCG5"/>